<dbReference type="PANTHER" id="PTHR10133">
    <property type="entry name" value="DNA POLYMERASE I"/>
    <property type="match status" value="1"/>
</dbReference>
<dbReference type="PANTHER" id="PTHR10133:SF27">
    <property type="entry name" value="DNA POLYMERASE NU"/>
    <property type="match status" value="1"/>
</dbReference>
<dbReference type="InterPro" id="IPR001098">
    <property type="entry name" value="DNA-dir_DNA_pol_A_palm_dom"/>
</dbReference>
<dbReference type="GO" id="GO:0003677">
    <property type="term" value="F:DNA binding"/>
    <property type="evidence" value="ECO:0007669"/>
    <property type="project" value="InterPro"/>
</dbReference>
<dbReference type="GO" id="GO:0003887">
    <property type="term" value="F:DNA-directed DNA polymerase activity"/>
    <property type="evidence" value="ECO:0007669"/>
    <property type="project" value="InterPro"/>
</dbReference>
<dbReference type="SUPFAM" id="SSF56672">
    <property type="entry name" value="DNA/RNA polymerases"/>
    <property type="match status" value="1"/>
</dbReference>
<dbReference type="PRINTS" id="PR00868">
    <property type="entry name" value="DNAPOLI"/>
</dbReference>
<gene>
    <name evidence="3" type="ORF">LCGC14_1855730</name>
</gene>
<dbReference type="GO" id="GO:0006302">
    <property type="term" value="P:double-strand break repair"/>
    <property type="evidence" value="ECO:0007669"/>
    <property type="project" value="TreeGrafter"/>
</dbReference>
<dbReference type="InterPro" id="IPR043502">
    <property type="entry name" value="DNA/RNA_pol_sf"/>
</dbReference>
<dbReference type="EMBL" id="LAZR01018704">
    <property type="protein sequence ID" value="KKL95324.1"/>
    <property type="molecule type" value="Genomic_DNA"/>
</dbReference>
<dbReference type="Gene3D" id="3.30.70.370">
    <property type="match status" value="1"/>
</dbReference>
<accession>A0A0F9G8Y0</accession>
<feature type="domain" description="DNA-directed DNA polymerase family A palm" evidence="2">
    <location>
        <begin position="188"/>
        <end position="441"/>
    </location>
</feature>
<reference evidence="3" key="1">
    <citation type="journal article" date="2015" name="Nature">
        <title>Complex archaea that bridge the gap between prokaryotes and eukaryotes.</title>
        <authorList>
            <person name="Spang A."/>
            <person name="Saw J.H."/>
            <person name="Jorgensen S.L."/>
            <person name="Zaremba-Niedzwiedzka K."/>
            <person name="Martijn J."/>
            <person name="Lind A.E."/>
            <person name="van Eijk R."/>
            <person name="Schleper C."/>
            <person name="Guy L."/>
            <person name="Ettema T.J."/>
        </authorList>
    </citation>
    <scope>NUCLEOTIDE SEQUENCE</scope>
</reference>
<dbReference type="Pfam" id="PF00476">
    <property type="entry name" value="DNA_pol_A"/>
    <property type="match status" value="2"/>
</dbReference>
<name>A0A0F9G8Y0_9ZZZZ</name>
<comment type="caution">
    <text evidence="3">The sequence shown here is derived from an EMBL/GenBank/DDBJ whole genome shotgun (WGS) entry which is preliminary data.</text>
</comment>
<dbReference type="Gene3D" id="1.20.1060.10">
    <property type="entry name" value="Taq DNA Polymerase, Chain T, domain 4"/>
    <property type="match status" value="1"/>
</dbReference>
<protein>
    <recommendedName>
        <fullName evidence="2">DNA-directed DNA polymerase family A palm domain-containing protein</fullName>
    </recommendedName>
</protein>
<dbReference type="GO" id="GO:0006261">
    <property type="term" value="P:DNA-templated DNA replication"/>
    <property type="evidence" value="ECO:0007669"/>
    <property type="project" value="InterPro"/>
</dbReference>
<dbReference type="AlphaFoldDB" id="A0A0F9G8Y0"/>
<sequence length="477" mass="53188">MQFAYMDSPRLYNGVRLIDRPSPENVRRLDLGALPMVNEMNGRGIYLDCEELECLSIEIRDRLEGLEDEIDGMAGQRINPESSQQVAPLVFHELALHPPGGIKFTKTGKESTVDDVLSTIQDLHPIVPMILEHRGLVKILGTYSDKMPLLVDEYSRVHTTFSAVTTSTGRLASSDPNVQNIPVRSVWGKRVRDAFRSTPIEVLREMTPGYHGPPTTLSAIDLSQIEMVWAAHLSQDPIMMGIFDRGDDIHTRTALAMMRLPESVCCCRGKNPDHDVTGHGCPVWNEFKIKYRLPSKTLGFGILYGVTPKGLVLQIAAAGGPSWSMDEAEEFIAKWFGVYTGVESWVQDQYARARRYGMVWCAFGRVRYIPEVRSMLRGVVNAGLRQAGNQPVTASAQGTIKLAMAQVMDELVAEYQAYNDVICWPLLQIHDELLFELSTNIAEEFSQKVHDVMVSATPLSVPVRAGIETGELWGDLK</sequence>
<dbReference type="SMART" id="SM00482">
    <property type="entry name" value="POLAc"/>
    <property type="match status" value="1"/>
</dbReference>
<dbReference type="InterPro" id="IPR002298">
    <property type="entry name" value="DNA_polymerase_A"/>
</dbReference>
<evidence type="ECO:0000259" key="2">
    <source>
        <dbReference type="SMART" id="SM00482"/>
    </source>
</evidence>
<dbReference type="Gene3D" id="1.10.150.20">
    <property type="entry name" value="5' to 3' exonuclease, C-terminal subdomain"/>
    <property type="match status" value="1"/>
</dbReference>
<evidence type="ECO:0000256" key="1">
    <source>
        <dbReference type="ARBA" id="ARBA00022705"/>
    </source>
</evidence>
<keyword evidence="1" id="KW-0235">DNA replication</keyword>
<proteinExistence type="predicted"/>
<organism evidence="3">
    <name type="scientific">marine sediment metagenome</name>
    <dbReference type="NCBI Taxonomy" id="412755"/>
    <lineage>
        <taxon>unclassified sequences</taxon>
        <taxon>metagenomes</taxon>
        <taxon>ecological metagenomes</taxon>
    </lineage>
</organism>
<evidence type="ECO:0000313" key="3">
    <source>
        <dbReference type="EMBL" id="KKL95324.1"/>
    </source>
</evidence>